<protein>
    <submittedName>
        <fullName evidence="1">Uncharacterized protein</fullName>
    </submittedName>
</protein>
<organism evidence="1 2">
    <name type="scientific">Streptomyces jumonjinensis</name>
    <dbReference type="NCBI Taxonomy" id="1945"/>
    <lineage>
        <taxon>Bacteria</taxon>
        <taxon>Bacillati</taxon>
        <taxon>Actinomycetota</taxon>
        <taxon>Actinomycetes</taxon>
        <taxon>Kitasatosporales</taxon>
        <taxon>Streptomycetaceae</taxon>
        <taxon>Streptomyces</taxon>
    </lineage>
</organism>
<evidence type="ECO:0000313" key="1">
    <source>
        <dbReference type="EMBL" id="MQT05251.1"/>
    </source>
</evidence>
<dbReference type="EMBL" id="VCLA01000199">
    <property type="protein sequence ID" value="MQT05251.1"/>
    <property type="molecule type" value="Genomic_DNA"/>
</dbReference>
<keyword evidence="2" id="KW-1185">Reference proteome</keyword>
<comment type="caution">
    <text evidence="1">The sequence shown here is derived from an EMBL/GenBank/DDBJ whole genome shotgun (WGS) entry which is preliminary data.</text>
</comment>
<dbReference type="AlphaFoldDB" id="A0A646KTQ1"/>
<name>A0A646KTQ1_STRJU</name>
<accession>A0A646KTQ1</accession>
<sequence length="182" mass="19726">MMMTTPAQPAGFIGRAAAPPYPRKTPIAVTGVWLAEALDDPADALAAWDDGSHAILPAGWRFDTVRIPAELVHAAADSAIHSTLAEHLADFGGPVICDPARWYYALVPPQTSETWASGLARCLSRGAWLGVPRTDLTEHAHLHWCVPMEYPARLCDPGAVAALIERGHGQLTPERTEFRHPR</sequence>
<reference evidence="1 2" key="1">
    <citation type="submission" date="2019-05" db="EMBL/GenBank/DDBJ databases">
        <title>Comparative genomics and metabolomics analyses of clavulanic acid producing Streptomyces species provides insight into specialized metabolism and evolution of beta-lactam biosynthetic gene clusters.</title>
        <authorList>
            <person name="Moore M.A."/>
            <person name="Cruz-Morales P."/>
            <person name="Barona Gomez F."/>
            <person name="Kapil T."/>
        </authorList>
    </citation>
    <scope>NUCLEOTIDE SEQUENCE [LARGE SCALE GENOMIC DNA]</scope>
    <source>
        <strain evidence="1 2">NRRL 5741</strain>
    </source>
</reference>
<dbReference type="Proteomes" id="UP000419138">
    <property type="component" value="Unassembled WGS sequence"/>
</dbReference>
<evidence type="ECO:0000313" key="2">
    <source>
        <dbReference type="Proteomes" id="UP000419138"/>
    </source>
</evidence>
<dbReference type="RefSeq" id="WP_153526517.1">
    <property type="nucleotide sequence ID" value="NZ_JBEPDZ010000011.1"/>
</dbReference>
<proteinExistence type="predicted"/>
<gene>
    <name evidence="1" type="ORF">FF041_35645</name>
</gene>
<dbReference type="OrthoDB" id="4232363at2"/>